<dbReference type="EMBL" id="BLJN01000004">
    <property type="protein sequence ID" value="GFE82223.1"/>
    <property type="molecule type" value="Genomic_DNA"/>
</dbReference>
<dbReference type="InterPro" id="IPR041669">
    <property type="entry name" value="TetR_C_15"/>
</dbReference>
<evidence type="ECO:0000313" key="7">
    <source>
        <dbReference type="EMBL" id="GFE82223.1"/>
    </source>
</evidence>
<dbReference type="InterPro" id="IPR001647">
    <property type="entry name" value="HTH_TetR"/>
</dbReference>
<evidence type="ECO:0000256" key="5">
    <source>
        <dbReference type="PROSITE-ProRule" id="PRU00335"/>
    </source>
</evidence>
<dbReference type="PRINTS" id="PR00455">
    <property type="entry name" value="HTHTETR"/>
</dbReference>
<dbReference type="InterPro" id="IPR036271">
    <property type="entry name" value="Tet_transcr_reg_TetR-rel_C_sf"/>
</dbReference>
<feature type="domain" description="HTH tetR-type" evidence="6">
    <location>
        <begin position="18"/>
        <end position="78"/>
    </location>
</feature>
<keyword evidence="1" id="KW-0805">Transcription regulation</keyword>
<dbReference type="FunFam" id="1.10.10.60:FF:000141">
    <property type="entry name" value="TetR family transcriptional regulator"/>
    <property type="match status" value="1"/>
</dbReference>
<sequence length="203" mass="22658">MTAAPVRARGRPRTKPAELRREELLDAAQQRFLDKGIGATSIDDIASAAHVAKGTFYLYFPSKEALLLALQERFVAGFLERLEQAMESCGPERWRPKLQAWVSTVIEGYLDNVRLHDVIFHETQPYDRHAMSNNSVIDQLTTLLDDGARAGAWLAEEPRATAVMFFHALHGGVDAAIADSKKIDRAKLIRNISTFIERALNAT</sequence>
<keyword evidence="4" id="KW-0804">Transcription</keyword>
<evidence type="ECO:0000256" key="2">
    <source>
        <dbReference type="ARBA" id="ARBA00023054"/>
    </source>
</evidence>
<dbReference type="InterPro" id="IPR023772">
    <property type="entry name" value="DNA-bd_HTH_TetR-type_CS"/>
</dbReference>
<dbReference type="PANTHER" id="PTHR30055">
    <property type="entry name" value="HTH-TYPE TRANSCRIPTIONAL REGULATOR RUTR"/>
    <property type="match status" value="1"/>
</dbReference>
<dbReference type="InterPro" id="IPR050109">
    <property type="entry name" value="HTH-type_TetR-like_transc_reg"/>
</dbReference>
<dbReference type="RefSeq" id="WP_161813890.1">
    <property type="nucleotide sequence ID" value="NZ_BLJN01000004.1"/>
</dbReference>
<dbReference type="Gene3D" id="1.10.10.60">
    <property type="entry name" value="Homeodomain-like"/>
    <property type="match status" value="1"/>
</dbReference>
<dbReference type="Pfam" id="PF00440">
    <property type="entry name" value="TetR_N"/>
    <property type="match status" value="1"/>
</dbReference>
<evidence type="ECO:0000256" key="4">
    <source>
        <dbReference type="ARBA" id="ARBA00023163"/>
    </source>
</evidence>
<dbReference type="GO" id="GO:0000976">
    <property type="term" value="F:transcription cis-regulatory region binding"/>
    <property type="evidence" value="ECO:0007669"/>
    <property type="project" value="TreeGrafter"/>
</dbReference>
<dbReference type="Proteomes" id="UP000445000">
    <property type="component" value="Unassembled WGS sequence"/>
</dbReference>
<comment type="caution">
    <text evidence="7">The sequence shown here is derived from an EMBL/GenBank/DDBJ whole genome shotgun (WGS) entry which is preliminary data.</text>
</comment>
<proteinExistence type="predicted"/>
<organism evidence="7 8">
    <name type="scientific">Steroidobacter agaridevorans</name>
    <dbReference type="NCBI Taxonomy" id="2695856"/>
    <lineage>
        <taxon>Bacteria</taxon>
        <taxon>Pseudomonadati</taxon>
        <taxon>Pseudomonadota</taxon>
        <taxon>Gammaproteobacteria</taxon>
        <taxon>Steroidobacterales</taxon>
        <taxon>Steroidobacteraceae</taxon>
        <taxon>Steroidobacter</taxon>
    </lineage>
</organism>
<reference evidence="8" key="1">
    <citation type="submission" date="2020-01" db="EMBL/GenBank/DDBJ databases">
        <title>'Steroidobacter agaridevorans' sp. nov., agar-degrading bacteria isolated from rhizosphere soils.</title>
        <authorList>
            <person name="Ikenaga M."/>
            <person name="Kataoka M."/>
            <person name="Murouchi A."/>
            <person name="Katsuragi S."/>
            <person name="Sakai M."/>
        </authorList>
    </citation>
    <scope>NUCLEOTIDE SEQUENCE [LARGE SCALE GENOMIC DNA]</scope>
    <source>
        <strain evidence="8">YU21-B</strain>
    </source>
</reference>
<feature type="DNA-binding region" description="H-T-H motif" evidence="5">
    <location>
        <begin position="41"/>
        <end position="60"/>
    </location>
</feature>
<dbReference type="PANTHER" id="PTHR30055:SF183">
    <property type="entry name" value="NUCLEOID OCCLUSION FACTOR SLMA"/>
    <property type="match status" value="1"/>
</dbReference>
<dbReference type="InterPro" id="IPR009057">
    <property type="entry name" value="Homeodomain-like_sf"/>
</dbReference>
<accession>A0A829YH44</accession>
<protein>
    <submittedName>
        <fullName evidence="7">TetR family transcriptional regulator</fullName>
    </submittedName>
</protein>
<evidence type="ECO:0000256" key="1">
    <source>
        <dbReference type="ARBA" id="ARBA00023015"/>
    </source>
</evidence>
<dbReference type="SUPFAM" id="SSF46689">
    <property type="entry name" value="Homeodomain-like"/>
    <property type="match status" value="1"/>
</dbReference>
<gene>
    <name evidence="7" type="ORF">GCM10011487_42230</name>
</gene>
<dbReference type="PROSITE" id="PS50977">
    <property type="entry name" value="HTH_TETR_2"/>
    <property type="match status" value="1"/>
</dbReference>
<dbReference type="GO" id="GO:0003700">
    <property type="term" value="F:DNA-binding transcription factor activity"/>
    <property type="evidence" value="ECO:0007669"/>
    <property type="project" value="TreeGrafter"/>
</dbReference>
<dbReference type="PROSITE" id="PS01081">
    <property type="entry name" value="HTH_TETR_1"/>
    <property type="match status" value="1"/>
</dbReference>
<keyword evidence="8" id="KW-1185">Reference proteome</keyword>
<evidence type="ECO:0000259" key="6">
    <source>
        <dbReference type="PROSITE" id="PS50977"/>
    </source>
</evidence>
<dbReference type="AlphaFoldDB" id="A0A829YH44"/>
<name>A0A829YH44_9GAMM</name>
<evidence type="ECO:0000313" key="8">
    <source>
        <dbReference type="Proteomes" id="UP000445000"/>
    </source>
</evidence>
<dbReference type="Pfam" id="PF17918">
    <property type="entry name" value="TetR_C_15"/>
    <property type="match status" value="1"/>
</dbReference>
<dbReference type="Gene3D" id="1.10.357.10">
    <property type="entry name" value="Tetracycline Repressor, domain 2"/>
    <property type="match status" value="1"/>
</dbReference>
<evidence type="ECO:0000256" key="3">
    <source>
        <dbReference type="ARBA" id="ARBA00023125"/>
    </source>
</evidence>
<dbReference type="SUPFAM" id="SSF48498">
    <property type="entry name" value="Tetracyclin repressor-like, C-terminal domain"/>
    <property type="match status" value="1"/>
</dbReference>
<keyword evidence="2" id="KW-0175">Coiled coil</keyword>
<keyword evidence="3 5" id="KW-0238">DNA-binding</keyword>